<protein>
    <recommendedName>
        <fullName evidence="3">SSD domain-containing protein</fullName>
    </recommendedName>
</protein>
<evidence type="ECO:0000313" key="2">
    <source>
        <dbReference type="EMBL" id="SUZ61210.1"/>
    </source>
</evidence>
<dbReference type="Gene3D" id="1.20.1640.10">
    <property type="entry name" value="Multidrug efflux transporter AcrB transmembrane domain"/>
    <property type="match status" value="2"/>
</dbReference>
<dbReference type="InterPro" id="IPR027463">
    <property type="entry name" value="AcrB_DN_DC_subdom"/>
</dbReference>
<feature type="transmembrane region" description="Helical" evidence="1">
    <location>
        <begin position="312"/>
        <end position="331"/>
    </location>
</feature>
<dbReference type="GO" id="GO:0005886">
    <property type="term" value="C:plasma membrane"/>
    <property type="evidence" value="ECO:0007669"/>
    <property type="project" value="TreeGrafter"/>
</dbReference>
<feature type="transmembrane region" description="Helical" evidence="1">
    <location>
        <begin position="956"/>
        <end position="975"/>
    </location>
</feature>
<accession>A0A381P2W3</accession>
<dbReference type="InterPro" id="IPR001036">
    <property type="entry name" value="Acrflvin-R"/>
</dbReference>
<feature type="transmembrane region" description="Helical" evidence="1">
    <location>
        <begin position="439"/>
        <end position="464"/>
    </location>
</feature>
<sequence length="1048" mass="114480">MVLILAGGLFTGLTLKKEIFPEFSLDMITVQVSYRGAAPEEVEEGVCIRIEEAIEGLDGIKRITSSASEGNGSVTIEVESGADARKLLEDVKARIDAIETFPEEIEKPIVQELTNRQQVINVAVHGAIDESNLKILAERVRDELAAVPGLTQVEVANARSYEISIEVSETLLRRHNLTFDEVANAVRRSSLDMPGGSVKTDGGEFLLRTKGQAYRGYEFDNLVLLTRNDGTHLRLGDVATVVDGFEETEQFSRFQNEPALIIAVYRTGDQSSPDVSAAVYKYVEQAQSRFPAGVTLTPMGDSSLVLSDRLNLLVRNGLTGFVLVFIVLTLFLRFGLAFWVSLGIPVSFLGALWLLPALDVSINMMSLFAFIVVLGILVDDAIIVGENIYTHQERSGNRLQGAITGAHEVATPVTFAVLTSVAAFAPLMFITGVMGKMMIVMPLVVMPCLIFSLIESLLILPAHLARHRNDRARLGFGKGIRRRIDGGLQNFIKNVYRPWLERAIQWRYVTGALGLVTLMLSIGIVGAGWVRVVFMPPTDADYLTASIVMPQGTPVESTEAAIQHMEEAAESVRLEVEAETGRPLIKSVYSMVGSRAPSLSGGFAPRQQAPAASHLGGLFVELESSEVRGIGSIDVVNRWRERVGLIPDALEIRYDAEMFTAGDAVNVQLTGPDIDELRAAGNAVKAGLAEYAGVYDIADSFRNGKQEIKLGIRPAAEMLGLSLSDLGRQVRQAFYGEEAQRIQRGRDDVRVMIRYPEVERRSLGNLENMRIRTPEGDEVPFSQVATVEPGRGFSSIKRVDRRRALNVTAAVDQSITTASDVIADLDIRVLPEILSAYPNVFHSFEGQTTEFTDSFSGLAQGFMIALLLIYVLLAIPLKSYVQPLIIMTAIPFGLVGATLGHLIMGMDISLLSMFGLVALAGVVVNDGLVMVDFINRYRKKLGTLSLAIREAGAARLRPILLTSLTTFFGLLPLMLETSMQAKFLIPMAVSLAYGIMFSTIVTLFLVPASYAIVEDLRRLTSGRRSTNIEDRSNDLKVESDKDTFAAPA</sequence>
<feature type="transmembrane region" description="Helical" evidence="1">
    <location>
        <begin position="910"/>
        <end position="935"/>
    </location>
</feature>
<dbReference type="Pfam" id="PF00873">
    <property type="entry name" value="ACR_tran"/>
    <property type="match status" value="1"/>
</dbReference>
<dbReference type="PANTHER" id="PTHR32063">
    <property type="match status" value="1"/>
</dbReference>
<dbReference type="SUPFAM" id="SSF82714">
    <property type="entry name" value="Multidrug efflux transporter AcrB TolC docking domain, DN and DC subdomains"/>
    <property type="match status" value="2"/>
</dbReference>
<dbReference type="GO" id="GO:0042910">
    <property type="term" value="F:xenobiotic transmembrane transporter activity"/>
    <property type="evidence" value="ECO:0007669"/>
    <property type="project" value="TreeGrafter"/>
</dbReference>
<dbReference type="Gene3D" id="3.30.70.1320">
    <property type="entry name" value="Multidrug efflux transporter AcrB pore domain like"/>
    <property type="match status" value="1"/>
</dbReference>
<feature type="transmembrane region" description="Helical" evidence="1">
    <location>
        <begin position="367"/>
        <end position="389"/>
    </location>
</feature>
<feature type="transmembrane region" description="Helical" evidence="1">
    <location>
        <begin position="857"/>
        <end position="877"/>
    </location>
</feature>
<dbReference type="PANTHER" id="PTHR32063:SF33">
    <property type="entry name" value="RND SUPERFAMILY EFFLUX PUMP PERMEASE COMPONENT"/>
    <property type="match status" value="1"/>
</dbReference>
<dbReference type="AlphaFoldDB" id="A0A381P2W3"/>
<dbReference type="SUPFAM" id="SSF82866">
    <property type="entry name" value="Multidrug efflux transporter AcrB transmembrane domain"/>
    <property type="match status" value="2"/>
</dbReference>
<reference evidence="2" key="1">
    <citation type="submission" date="2018-05" db="EMBL/GenBank/DDBJ databases">
        <authorList>
            <person name="Lanie J.A."/>
            <person name="Ng W.-L."/>
            <person name="Kazmierczak K.M."/>
            <person name="Andrzejewski T.M."/>
            <person name="Davidsen T.M."/>
            <person name="Wayne K.J."/>
            <person name="Tettelin H."/>
            <person name="Glass J.I."/>
            <person name="Rusch D."/>
            <person name="Podicherti R."/>
            <person name="Tsui H.-C.T."/>
            <person name="Winkler M.E."/>
        </authorList>
    </citation>
    <scope>NUCLEOTIDE SEQUENCE</scope>
</reference>
<feature type="transmembrane region" description="Helical" evidence="1">
    <location>
        <begin position="506"/>
        <end position="530"/>
    </location>
</feature>
<proteinExistence type="predicted"/>
<feature type="transmembrane region" description="Helical" evidence="1">
    <location>
        <begin position="409"/>
        <end position="433"/>
    </location>
</feature>
<feature type="transmembrane region" description="Helical" evidence="1">
    <location>
        <begin position="336"/>
        <end position="355"/>
    </location>
</feature>
<dbReference type="SUPFAM" id="SSF82693">
    <property type="entry name" value="Multidrug efflux transporter AcrB pore domain, PN1, PN2, PC1 and PC2 subdomains"/>
    <property type="match status" value="2"/>
</dbReference>
<evidence type="ECO:0000256" key="1">
    <source>
        <dbReference type="SAM" id="Phobius"/>
    </source>
</evidence>
<gene>
    <name evidence="2" type="ORF">METZ01_LOCUS14064</name>
</gene>
<dbReference type="PRINTS" id="PR00702">
    <property type="entry name" value="ACRIFLAVINRP"/>
</dbReference>
<dbReference type="Gene3D" id="3.30.70.1440">
    <property type="entry name" value="Multidrug efflux transporter AcrB pore domain"/>
    <property type="match status" value="1"/>
</dbReference>
<keyword evidence="1" id="KW-0812">Transmembrane</keyword>
<keyword evidence="1" id="KW-0472">Membrane</keyword>
<evidence type="ECO:0008006" key="3">
    <source>
        <dbReference type="Google" id="ProtNLM"/>
    </source>
</evidence>
<dbReference type="Gene3D" id="3.30.2090.10">
    <property type="entry name" value="Multidrug efflux transporter AcrB TolC docking domain, DN and DC subdomains"/>
    <property type="match status" value="2"/>
</dbReference>
<keyword evidence="1" id="KW-1133">Transmembrane helix</keyword>
<organism evidence="2">
    <name type="scientific">marine metagenome</name>
    <dbReference type="NCBI Taxonomy" id="408172"/>
    <lineage>
        <taxon>unclassified sequences</taxon>
        <taxon>metagenomes</taxon>
        <taxon>ecological metagenomes</taxon>
    </lineage>
</organism>
<feature type="transmembrane region" description="Helical" evidence="1">
    <location>
        <begin position="884"/>
        <end position="904"/>
    </location>
</feature>
<dbReference type="EMBL" id="UINC01000788">
    <property type="protein sequence ID" value="SUZ61210.1"/>
    <property type="molecule type" value="Genomic_DNA"/>
</dbReference>
<name>A0A381P2W3_9ZZZZ</name>
<feature type="transmembrane region" description="Helical" evidence="1">
    <location>
        <begin position="987"/>
        <end position="1013"/>
    </location>
</feature>
<dbReference type="Gene3D" id="3.30.70.1430">
    <property type="entry name" value="Multidrug efflux transporter AcrB pore domain"/>
    <property type="match status" value="2"/>
</dbReference>